<keyword evidence="1" id="KW-0732">Signal</keyword>
<keyword evidence="3" id="KW-1185">Reference proteome</keyword>
<comment type="caution">
    <text evidence="2">The sequence shown here is derived from an EMBL/GenBank/DDBJ whole genome shotgun (WGS) entry which is preliminary data.</text>
</comment>
<evidence type="ECO:0000313" key="3">
    <source>
        <dbReference type="Proteomes" id="UP000784294"/>
    </source>
</evidence>
<dbReference type="EMBL" id="CAAALY010253711">
    <property type="protein sequence ID" value="VEL36993.1"/>
    <property type="molecule type" value="Genomic_DNA"/>
</dbReference>
<feature type="chain" id="PRO_5019416131" evidence="1">
    <location>
        <begin position="24"/>
        <end position="174"/>
    </location>
</feature>
<dbReference type="Proteomes" id="UP000784294">
    <property type="component" value="Unassembled WGS sequence"/>
</dbReference>
<accession>A0A448XHL7</accession>
<feature type="signal peptide" evidence="1">
    <location>
        <begin position="1"/>
        <end position="23"/>
    </location>
</feature>
<sequence length="174" mass="19195">MQASYAMLLISCALLLQVIMYDCLDFRAMTESSDSPWQLPSKPCRPHSVSGALGAQLRFMSSAGSGGRSQPITNQVTSLSVAAAQGVLWIGASSKGRLRVWQQKRRNEMVLFKPRGSRDSSWTFASSSLQTPRIDMLILKFGTILGLLQNRLHLAFCPSRYTKQGRRGKGLDEA</sequence>
<protein>
    <submittedName>
        <fullName evidence="2">Uncharacterized protein</fullName>
    </submittedName>
</protein>
<evidence type="ECO:0000256" key="1">
    <source>
        <dbReference type="SAM" id="SignalP"/>
    </source>
</evidence>
<reference evidence="2" key="1">
    <citation type="submission" date="2018-11" db="EMBL/GenBank/DDBJ databases">
        <authorList>
            <consortium name="Pathogen Informatics"/>
        </authorList>
    </citation>
    <scope>NUCLEOTIDE SEQUENCE</scope>
</reference>
<proteinExistence type="predicted"/>
<gene>
    <name evidence="2" type="ORF">PXEA_LOCUS30433</name>
</gene>
<evidence type="ECO:0000313" key="2">
    <source>
        <dbReference type="EMBL" id="VEL36993.1"/>
    </source>
</evidence>
<organism evidence="2 3">
    <name type="scientific">Protopolystoma xenopodis</name>
    <dbReference type="NCBI Taxonomy" id="117903"/>
    <lineage>
        <taxon>Eukaryota</taxon>
        <taxon>Metazoa</taxon>
        <taxon>Spiralia</taxon>
        <taxon>Lophotrochozoa</taxon>
        <taxon>Platyhelminthes</taxon>
        <taxon>Monogenea</taxon>
        <taxon>Polyopisthocotylea</taxon>
        <taxon>Polystomatidea</taxon>
        <taxon>Polystomatidae</taxon>
        <taxon>Protopolystoma</taxon>
    </lineage>
</organism>
<dbReference type="AlphaFoldDB" id="A0A448XHL7"/>
<name>A0A448XHL7_9PLAT</name>